<evidence type="ECO:0000313" key="4">
    <source>
        <dbReference type="Proteomes" id="UP000309676"/>
    </source>
</evidence>
<dbReference type="InterPro" id="IPR011047">
    <property type="entry name" value="Quinoprotein_ADH-like_sf"/>
</dbReference>
<dbReference type="OrthoDB" id="843723at2"/>
<dbReference type="Gene3D" id="2.130.10.10">
    <property type="entry name" value="YVTN repeat-like/Quinoprotein amine dehydrogenase"/>
    <property type="match status" value="2"/>
</dbReference>
<evidence type="ECO:0000256" key="1">
    <source>
        <dbReference type="SAM" id="MobiDB-lite"/>
    </source>
</evidence>
<sequence>MRRKSIRLLALFTICFCLLAQTLPTQHQVAEAADVFGATLTNPGFELESTEGAVPGWTVDSATAAYGTTVVSDVYARTGSHSLLFHDRTAGASPIGSYRVLSEPLAAGAGDTVSFGIYIYKAAAADQSHGVQPVIHFYNAAGTQIGLNAFTNYGKDAVPVGTWFQATVSMKAPAGTASFKVGLYSGFPSLTKVYMDDASVTVVPAETPLPTSVQNPSFEADLVGGAIPGWSLGALTTGTLERSDAAALTGTYSLYFKDSSTTAWTRAMSDKVAVTAGETIVVSANAYVLSQTHNIVLQVYYYGANNAQVGANETLFSSNSLGTRKWSAMRVLSKVPAGAVSARVGLSSGEPSLTEAYFDDVAITVQPPEVPLDRTYQAPISLGDMVKVNLGQAGAIQTNAAGENEAYFVTNGSPGTFFAVDGETGELKFQEVIPGTIATWAMTIGPDKNVYFSGTETGNLYRYLPLEKRVENLGYNQTDNWVWELTTIGDKMYGGTFNTTSYGKVFEYDFTTGAFRNYGTVENGQQYVRGIAVDDQYIYAALGATMRLYKIDRVTGEKTEIDVPGYSGKAGIMADVFVLNGKLFVSVSTVNMVVIDIASGEVEGTFQHSAMISEPSPDDPNAIYYKYLTKFYKYDIAAKQQTEIVLPYELPDTARVKDYAWIEMRSGEKAGQTVLALITQYGEYILIDPKDKWMSFVELEIGAQPVGIQSLKTGFDGRIYMGGYQRGMSIYNPFTNNIDVNISSFAQPEGIGFMNGKVYYGTYVGAIMYDYDPTKEIALNQNPRPVFDIEHQDRPFVITSGDDKLFVGTVPDYGFLGGALAVYDEATNVWKQFDHEELVANQSIIGLAYKDGLLYGSTTVWGGLGKDPSEQEAKIFVWDVENERKIDEFTLDDLEIDEAPRMIGSIAFGPDGLLWGVVDGTIFAMDASTKEIVKSKQIGPSLYNSSKWLPYELEWGPDGMLYTTLSRKLIAIDPETLRYKELYGGFVNLMTLGVDGSIYFAPEAGSKLSRIAVPETDATLASIAIGGRPLAGFSPGVRNYKTSMLPMADIAAVPTQPGATVYVEDLRPKEWKAIVHVTGTDGKSKQTYTIEVDKPGRDDPGKPSQPGNPNR</sequence>
<dbReference type="EMBL" id="VCIW01000002">
    <property type="protein sequence ID" value="TLS53660.1"/>
    <property type="molecule type" value="Genomic_DNA"/>
</dbReference>
<keyword evidence="2" id="KW-0732">Signal</keyword>
<feature type="region of interest" description="Disordered" evidence="1">
    <location>
        <begin position="1081"/>
        <end position="1111"/>
    </location>
</feature>
<name>A0A5R9GHH4_9BACL</name>
<comment type="caution">
    <text evidence="3">The sequence shown here is derived from an EMBL/GenBank/DDBJ whole genome shotgun (WGS) entry which is preliminary data.</text>
</comment>
<evidence type="ECO:0000313" key="3">
    <source>
        <dbReference type="EMBL" id="TLS53660.1"/>
    </source>
</evidence>
<dbReference type="SUPFAM" id="SSF63829">
    <property type="entry name" value="Calcium-dependent phosphotriesterase"/>
    <property type="match status" value="1"/>
</dbReference>
<dbReference type="Proteomes" id="UP000309676">
    <property type="component" value="Unassembled WGS sequence"/>
</dbReference>
<protein>
    <recommendedName>
        <fullName evidence="5">CBM-cenC domain-containing protein</fullName>
    </recommendedName>
</protein>
<dbReference type="RefSeq" id="WP_138192978.1">
    <property type="nucleotide sequence ID" value="NZ_VCIW01000002.1"/>
</dbReference>
<feature type="chain" id="PRO_5038821231" description="CBM-cenC domain-containing protein" evidence="2">
    <location>
        <begin position="21"/>
        <end position="1111"/>
    </location>
</feature>
<gene>
    <name evidence="3" type="ORF">FE782_05145</name>
</gene>
<dbReference type="AlphaFoldDB" id="A0A5R9GHH4"/>
<feature type="compositionally biased region" description="Basic and acidic residues" evidence="1">
    <location>
        <begin position="1091"/>
        <end position="1101"/>
    </location>
</feature>
<dbReference type="PANTHER" id="PTHR40274">
    <property type="entry name" value="VIRGINIAMYCIN B LYASE"/>
    <property type="match status" value="1"/>
</dbReference>
<dbReference type="SUPFAM" id="SSF50998">
    <property type="entry name" value="Quinoprotein alcohol dehydrogenase-like"/>
    <property type="match status" value="1"/>
</dbReference>
<evidence type="ECO:0008006" key="5">
    <source>
        <dbReference type="Google" id="ProtNLM"/>
    </source>
</evidence>
<dbReference type="InterPro" id="IPR015943">
    <property type="entry name" value="WD40/YVTN_repeat-like_dom_sf"/>
</dbReference>
<accession>A0A5R9GHH4</accession>
<reference evidence="3 4" key="1">
    <citation type="submission" date="2019-05" db="EMBL/GenBank/DDBJ databases">
        <authorList>
            <person name="Narsing Rao M.P."/>
            <person name="Li W.J."/>
        </authorList>
    </citation>
    <scope>NUCLEOTIDE SEQUENCE [LARGE SCALE GENOMIC DNA]</scope>
    <source>
        <strain evidence="3 4">SYSU_K30003</strain>
    </source>
</reference>
<organism evidence="3 4">
    <name type="scientific">Paenibacillus antri</name>
    <dbReference type="NCBI Taxonomy" id="2582848"/>
    <lineage>
        <taxon>Bacteria</taxon>
        <taxon>Bacillati</taxon>
        <taxon>Bacillota</taxon>
        <taxon>Bacilli</taxon>
        <taxon>Bacillales</taxon>
        <taxon>Paenibacillaceae</taxon>
        <taxon>Paenibacillus</taxon>
    </lineage>
</organism>
<evidence type="ECO:0000256" key="2">
    <source>
        <dbReference type="SAM" id="SignalP"/>
    </source>
</evidence>
<feature type="signal peptide" evidence="2">
    <location>
        <begin position="1"/>
        <end position="20"/>
    </location>
</feature>
<proteinExistence type="predicted"/>
<dbReference type="InterPro" id="IPR051344">
    <property type="entry name" value="Vgb"/>
</dbReference>
<dbReference type="PANTHER" id="PTHR40274:SF3">
    <property type="entry name" value="VIRGINIAMYCIN B LYASE"/>
    <property type="match status" value="1"/>
</dbReference>
<dbReference type="Gene3D" id="2.60.120.260">
    <property type="entry name" value="Galactose-binding domain-like"/>
    <property type="match status" value="2"/>
</dbReference>
<keyword evidence="4" id="KW-1185">Reference proteome</keyword>